<evidence type="ECO:0000259" key="2">
    <source>
        <dbReference type="Pfam" id="PF00004"/>
    </source>
</evidence>
<feature type="compositionally biased region" description="Polar residues" evidence="1">
    <location>
        <begin position="173"/>
        <end position="182"/>
    </location>
</feature>
<dbReference type="PANTHER" id="PTHR23389:SF21">
    <property type="entry name" value="ATPASE FAMILY AAA DOMAIN-CONTAINING PROTEIN 5"/>
    <property type="match status" value="1"/>
</dbReference>
<feature type="compositionally biased region" description="Acidic residues" evidence="1">
    <location>
        <begin position="464"/>
        <end position="473"/>
    </location>
</feature>
<dbReference type="InterPro" id="IPR027417">
    <property type="entry name" value="P-loop_NTPase"/>
</dbReference>
<feature type="compositionally biased region" description="Basic residues" evidence="1">
    <location>
        <begin position="449"/>
        <end position="459"/>
    </location>
</feature>
<feature type="compositionally biased region" description="Basic and acidic residues" evidence="1">
    <location>
        <begin position="103"/>
        <end position="125"/>
    </location>
</feature>
<dbReference type="Gene3D" id="3.40.50.300">
    <property type="entry name" value="P-loop containing nucleotide triphosphate hydrolases"/>
    <property type="match status" value="1"/>
</dbReference>
<dbReference type="OrthoDB" id="5844838at2759"/>
<dbReference type="AlphaFoldDB" id="A0A2A2LVX7"/>
<dbReference type="GO" id="GO:0003677">
    <property type="term" value="F:DNA binding"/>
    <property type="evidence" value="ECO:0007669"/>
    <property type="project" value="TreeGrafter"/>
</dbReference>
<keyword evidence="4" id="KW-1185">Reference proteome</keyword>
<feature type="region of interest" description="Disordered" evidence="1">
    <location>
        <begin position="440"/>
        <end position="483"/>
    </location>
</feature>
<accession>A0A2A2LVX7</accession>
<organism evidence="3 4">
    <name type="scientific">Diploscapter pachys</name>
    <dbReference type="NCBI Taxonomy" id="2018661"/>
    <lineage>
        <taxon>Eukaryota</taxon>
        <taxon>Metazoa</taxon>
        <taxon>Ecdysozoa</taxon>
        <taxon>Nematoda</taxon>
        <taxon>Chromadorea</taxon>
        <taxon>Rhabditida</taxon>
        <taxon>Rhabditina</taxon>
        <taxon>Rhabditomorpha</taxon>
        <taxon>Rhabditoidea</taxon>
        <taxon>Rhabditidae</taxon>
        <taxon>Diploscapter</taxon>
    </lineage>
</organism>
<protein>
    <recommendedName>
        <fullName evidence="2">ATPase AAA-type core domain-containing protein</fullName>
    </recommendedName>
</protein>
<dbReference type="GO" id="GO:0005524">
    <property type="term" value="F:ATP binding"/>
    <property type="evidence" value="ECO:0007669"/>
    <property type="project" value="InterPro"/>
</dbReference>
<evidence type="ECO:0000313" key="3">
    <source>
        <dbReference type="EMBL" id="PAV90396.1"/>
    </source>
</evidence>
<feature type="compositionally biased region" description="Basic residues" evidence="1">
    <location>
        <begin position="129"/>
        <end position="145"/>
    </location>
</feature>
<dbReference type="SUPFAM" id="SSF52540">
    <property type="entry name" value="P-loop containing nucleoside triphosphate hydrolases"/>
    <property type="match status" value="1"/>
</dbReference>
<evidence type="ECO:0000313" key="4">
    <source>
        <dbReference type="Proteomes" id="UP000218231"/>
    </source>
</evidence>
<dbReference type="InterPro" id="IPR003959">
    <property type="entry name" value="ATPase_AAA_core"/>
</dbReference>
<sequence length="855" mass="98271">MDRFIVRSPRDSPKQLNTLECKADDRDVEIVEEIRIEAKEEKVELNGAGAGEKDDSQRKKRRKSELFNWEPPERTVNKRRSIRLQKNEEEAIARQTTVAESIEQMKEKQTETEREKEERTEKEVEQPMIKKRKPTNKAGKGRLKQKQQLDFAAIDRPTDLKPIMRSNTDKHNNQPNTQTTKSVKFDLKMSVQVVKPRNSNWDKRTCVFDDKDDVETKNRNKTADQIRSSGKPDECRLTFARLDLTPNSHQKVISYLNGKGSKFEDSLSPSPPIIFNCTLLPDEDSWRKREEEKKEEAPEMKGNEIEQNEERLLEVEGGAEEEERLQVEDRFEWMRKLAEREVETTEQLAAVCLQSERADDPFSHPQVREIVENLDEREEVWWKKLLQIREQMQENSSLHRLPWTELLAPATIFEWVGSESQTSRLQKVIESWKAKIKRITDKKNQAKEKTKKKSKRKRAKSESDSDWEDEEEDRLPNPLVLAGPTGSGKSALIRALTRQLNFAKVEVNLSENRSANNVRARLTNAVTQHSVSHHAFFSPTIGFESLEHNLAVVEDVDVRFPAASREESKKRSKEDAKEAPDQGFSKAIIDVTNIAKTPVIWTCQSREAYDEMIVQAERQNTEILFKTELFDLESDEKGVVSYLQLVLLAMGNVLVPLAPLQKAAESVSFDLRCLLNQAQFFAAQPEMPFEWQQLGSEFANDGCGLSLAAEEDAAEMREERKQDILEECENILYNGQIRKISQTCISSIPDIARCFDGHYTQRQLATELVPFLTSIDKKESRRAKHIRRYMHYFDEVQPGAETARVKHGDHLKCLLHSFRIDSAKPVPVLPALSAVSASSSFDPNSSLLFPNSPIF</sequence>
<name>A0A2A2LVX7_9BILA</name>
<feature type="region of interest" description="Disordered" evidence="1">
    <location>
        <begin position="39"/>
        <end position="185"/>
    </location>
</feature>
<dbReference type="GO" id="GO:0005634">
    <property type="term" value="C:nucleus"/>
    <property type="evidence" value="ECO:0007669"/>
    <property type="project" value="TreeGrafter"/>
</dbReference>
<proteinExistence type="predicted"/>
<dbReference type="STRING" id="2018661.A0A2A2LVX7"/>
<dbReference type="Proteomes" id="UP000218231">
    <property type="component" value="Unassembled WGS sequence"/>
</dbReference>
<dbReference type="EMBL" id="LIAE01006377">
    <property type="protein sequence ID" value="PAV90396.1"/>
    <property type="molecule type" value="Genomic_DNA"/>
</dbReference>
<comment type="caution">
    <text evidence="3">The sequence shown here is derived from an EMBL/GenBank/DDBJ whole genome shotgun (WGS) entry which is preliminary data.</text>
</comment>
<dbReference type="GO" id="GO:0016887">
    <property type="term" value="F:ATP hydrolysis activity"/>
    <property type="evidence" value="ECO:0007669"/>
    <property type="project" value="InterPro"/>
</dbReference>
<dbReference type="PANTHER" id="PTHR23389">
    <property type="entry name" value="CHROMOSOME TRANSMISSION FIDELITY FACTOR 18"/>
    <property type="match status" value="1"/>
</dbReference>
<dbReference type="Pfam" id="PF00004">
    <property type="entry name" value="AAA"/>
    <property type="match status" value="1"/>
</dbReference>
<evidence type="ECO:0000256" key="1">
    <source>
        <dbReference type="SAM" id="MobiDB-lite"/>
    </source>
</evidence>
<reference evidence="3 4" key="1">
    <citation type="journal article" date="2017" name="Curr. Biol.">
        <title>Genome architecture and evolution of a unichromosomal asexual nematode.</title>
        <authorList>
            <person name="Fradin H."/>
            <person name="Zegar C."/>
            <person name="Gutwein M."/>
            <person name="Lucas J."/>
            <person name="Kovtun M."/>
            <person name="Corcoran D."/>
            <person name="Baugh L.R."/>
            <person name="Kiontke K."/>
            <person name="Gunsalus K."/>
            <person name="Fitch D.H."/>
            <person name="Piano F."/>
        </authorList>
    </citation>
    <scope>NUCLEOTIDE SEQUENCE [LARGE SCALE GENOMIC DNA]</scope>
    <source>
        <strain evidence="3">PF1309</strain>
    </source>
</reference>
<gene>
    <name evidence="3" type="ORF">WR25_06548</name>
</gene>
<feature type="domain" description="ATPase AAA-type core" evidence="2">
    <location>
        <begin position="480"/>
        <end position="625"/>
    </location>
</feature>